<feature type="domain" description="DUF6535" evidence="3">
    <location>
        <begin position="86"/>
        <end position="270"/>
    </location>
</feature>
<feature type="transmembrane region" description="Helical" evidence="2">
    <location>
        <begin position="245"/>
        <end position="269"/>
    </location>
</feature>
<reference evidence="4" key="1">
    <citation type="journal article" date="2018" name="Genome Biol. Evol.">
        <title>Genomics and development of Lentinus tigrinus, a white-rot wood-decaying mushroom with dimorphic fruiting bodies.</title>
        <authorList>
            <person name="Wu B."/>
            <person name="Xu Z."/>
            <person name="Knudson A."/>
            <person name="Carlson A."/>
            <person name="Chen N."/>
            <person name="Kovaka S."/>
            <person name="LaButti K."/>
            <person name="Lipzen A."/>
            <person name="Pennachio C."/>
            <person name="Riley R."/>
            <person name="Schakwitz W."/>
            <person name="Umezawa K."/>
            <person name="Ohm R.A."/>
            <person name="Grigoriev I.V."/>
            <person name="Nagy L.G."/>
            <person name="Gibbons J."/>
            <person name="Hibbett D."/>
        </authorList>
    </citation>
    <scope>NUCLEOTIDE SEQUENCE [LARGE SCALE GENOMIC DNA]</scope>
    <source>
        <strain evidence="4">ALCF2SS1-6</strain>
    </source>
</reference>
<protein>
    <recommendedName>
        <fullName evidence="3">DUF6535 domain-containing protein</fullName>
    </recommendedName>
</protein>
<dbReference type="Proteomes" id="UP000313359">
    <property type="component" value="Unassembled WGS sequence"/>
</dbReference>
<sequence>MPETTETTVRPRPSSTTGPGEVHPEPTSSVESGGGVPEGKQPENPLSSESKQAEKKRPEWETAEDLWGYWNARKTFFTEEQRAKAWDETANIVKKYSDEMVDRWNKEIDTLLVFAGLFSAILTAFNVQSYQLLTPPPPVDPVIVALEKISAQLSSFSVNPPSVNSTQPTFVRPDPTPSSPPLWAVWLNAVWFSSLIFSLSAASVGIMVKQWLNEYNTGLSGTSRQVARLRQLHLNSLQRWHVKEIVAVLPVLLQIASALFFAGLLILLWQLDRTVAIVASVLVGVLVIFSLTTIVLPSLATHCAYLSPPSRALYELTRPLRKLLYLGRRQVASWIYYCGEQFHEFRIYSVGMRIDMKNSSSTLKWRGMELSLLSERNNQLDGDMVVSAYTTGMDIDYLHQAAVCTTELSPDVSTQCFQAIVSANVAHWGENHEWSMWAVHPCIWSGAIVALMTAPHNDMASQQSSLVYALVTAYRYFAVWNHRVLSDISWTRLVCADFARIIRHYDCGMFPPDIPSIAEALLEWKLLILLLRVADIGLGNDVCRHRGHLHLSAVLESPTHIH</sequence>
<feature type="compositionally biased region" description="Low complexity" evidence="1">
    <location>
        <begin position="1"/>
        <end position="17"/>
    </location>
</feature>
<keyword evidence="2" id="KW-0472">Membrane</keyword>
<keyword evidence="2" id="KW-1133">Transmembrane helix</keyword>
<keyword evidence="2" id="KW-0812">Transmembrane</keyword>
<organism evidence="4 5">
    <name type="scientific">Lentinus tigrinus ALCF2SS1-6</name>
    <dbReference type="NCBI Taxonomy" id="1328759"/>
    <lineage>
        <taxon>Eukaryota</taxon>
        <taxon>Fungi</taxon>
        <taxon>Dikarya</taxon>
        <taxon>Basidiomycota</taxon>
        <taxon>Agaricomycotina</taxon>
        <taxon>Agaricomycetes</taxon>
        <taxon>Polyporales</taxon>
        <taxon>Polyporaceae</taxon>
        <taxon>Lentinus</taxon>
    </lineage>
</organism>
<name>A0A5C2SJN6_9APHY</name>
<feature type="region of interest" description="Disordered" evidence="1">
    <location>
        <begin position="1"/>
        <end position="59"/>
    </location>
</feature>
<dbReference type="EMBL" id="ML122256">
    <property type="protein sequence ID" value="RPD63464.1"/>
    <property type="molecule type" value="Genomic_DNA"/>
</dbReference>
<proteinExistence type="predicted"/>
<feature type="transmembrane region" description="Helical" evidence="2">
    <location>
        <begin position="275"/>
        <end position="296"/>
    </location>
</feature>
<evidence type="ECO:0000256" key="1">
    <source>
        <dbReference type="SAM" id="MobiDB-lite"/>
    </source>
</evidence>
<evidence type="ECO:0000313" key="4">
    <source>
        <dbReference type="EMBL" id="RPD63464.1"/>
    </source>
</evidence>
<evidence type="ECO:0000313" key="5">
    <source>
        <dbReference type="Proteomes" id="UP000313359"/>
    </source>
</evidence>
<dbReference type="AlphaFoldDB" id="A0A5C2SJN6"/>
<dbReference type="OrthoDB" id="2755647at2759"/>
<keyword evidence="5" id="KW-1185">Reference proteome</keyword>
<feature type="transmembrane region" description="Helical" evidence="2">
    <location>
        <begin position="183"/>
        <end position="208"/>
    </location>
</feature>
<evidence type="ECO:0000259" key="3">
    <source>
        <dbReference type="Pfam" id="PF20153"/>
    </source>
</evidence>
<gene>
    <name evidence="4" type="ORF">L227DRAFT_572612</name>
</gene>
<feature type="transmembrane region" description="Helical" evidence="2">
    <location>
        <begin position="110"/>
        <end position="130"/>
    </location>
</feature>
<dbReference type="InterPro" id="IPR045338">
    <property type="entry name" value="DUF6535"/>
</dbReference>
<dbReference type="Pfam" id="PF20153">
    <property type="entry name" value="DUF6535"/>
    <property type="match status" value="1"/>
</dbReference>
<accession>A0A5C2SJN6</accession>
<evidence type="ECO:0000256" key="2">
    <source>
        <dbReference type="SAM" id="Phobius"/>
    </source>
</evidence>